<evidence type="ECO:0000313" key="2">
    <source>
        <dbReference type="Proteomes" id="UP000464214"/>
    </source>
</evidence>
<evidence type="ECO:0000313" key="1">
    <source>
        <dbReference type="EMBL" id="QHL85985.1"/>
    </source>
</evidence>
<accession>A0A6P1NW26</accession>
<keyword evidence="2" id="KW-1185">Reference proteome</keyword>
<dbReference type="EMBL" id="CP047897">
    <property type="protein sequence ID" value="QHL85985.1"/>
    <property type="molecule type" value="Genomic_DNA"/>
</dbReference>
<organism evidence="1 2">
    <name type="scientific">Nibribacter ruber</name>
    <dbReference type="NCBI Taxonomy" id="2698458"/>
    <lineage>
        <taxon>Bacteria</taxon>
        <taxon>Pseudomonadati</taxon>
        <taxon>Bacteroidota</taxon>
        <taxon>Cytophagia</taxon>
        <taxon>Cytophagales</taxon>
        <taxon>Hymenobacteraceae</taxon>
        <taxon>Nibribacter</taxon>
    </lineage>
</organism>
<dbReference type="PROSITE" id="PS51257">
    <property type="entry name" value="PROKAR_LIPOPROTEIN"/>
    <property type="match status" value="1"/>
</dbReference>
<name>A0A6P1NW26_9BACT</name>
<proteinExistence type="predicted"/>
<dbReference type="AlphaFoldDB" id="A0A6P1NW26"/>
<reference evidence="1 2" key="1">
    <citation type="submission" date="2020-01" db="EMBL/GenBank/DDBJ databases">
        <authorList>
            <person name="Kim M."/>
        </authorList>
    </citation>
    <scope>NUCLEOTIDE SEQUENCE [LARGE SCALE GENOMIC DNA]</scope>
    <source>
        <strain evidence="1 2">BT10</strain>
    </source>
</reference>
<dbReference type="RefSeq" id="WP_160687948.1">
    <property type="nucleotide sequence ID" value="NZ_CP047897.1"/>
</dbReference>
<sequence>MKKISLLLLSLATLTACGDKDEDALGLDYPATFTMTKQYNSTPVRMFTAAGEVIDQAAIKAFARRVNIEYYSLENSTIDVSSWSEQVTFLQAQEAEIKTVPKSEKYEVVQKDADLVLTSRQESTILSPSQTHSVKIANGIMKHQPLRYNEVTLPTSSGVTSSYTTKAQIIASLQGEELHLHKMAHTLKSGDQNSYSLNSSLVSNKFNAAGVALLKATDTLLVQEFVVLGQK</sequence>
<dbReference type="KEGG" id="nib:GU926_00405"/>
<gene>
    <name evidence="1" type="ORF">GU926_00405</name>
</gene>
<dbReference type="Proteomes" id="UP000464214">
    <property type="component" value="Chromosome"/>
</dbReference>
<protein>
    <submittedName>
        <fullName evidence="1">Uncharacterized protein</fullName>
    </submittedName>
</protein>